<evidence type="ECO:0000256" key="5">
    <source>
        <dbReference type="ARBA" id="ARBA00022989"/>
    </source>
</evidence>
<keyword evidence="6 7" id="KW-0472">Membrane</keyword>
<comment type="caution">
    <text evidence="9">The sequence shown here is derived from an EMBL/GenBank/DDBJ whole genome shotgun (WGS) entry which is preliminary data.</text>
</comment>
<dbReference type="RefSeq" id="WP_086450714.1">
    <property type="nucleotide sequence ID" value="NZ_MSPP01000001.1"/>
</dbReference>
<feature type="transmembrane region" description="Helical" evidence="7">
    <location>
        <begin position="97"/>
        <end position="117"/>
    </location>
</feature>
<dbReference type="PANTHER" id="PTHR31272">
    <property type="entry name" value="CYTOCHROME C-TYPE BIOGENESIS PROTEIN HI_1454-RELATED"/>
    <property type="match status" value="1"/>
</dbReference>
<name>A0A251X376_9RHOB</name>
<dbReference type="OrthoDB" id="9803065at2"/>
<dbReference type="Pfam" id="PF02683">
    <property type="entry name" value="DsbD_TM"/>
    <property type="match status" value="1"/>
</dbReference>
<evidence type="ECO:0000256" key="6">
    <source>
        <dbReference type="ARBA" id="ARBA00023136"/>
    </source>
</evidence>
<evidence type="ECO:0000313" key="9">
    <source>
        <dbReference type="EMBL" id="OUD11072.1"/>
    </source>
</evidence>
<protein>
    <submittedName>
        <fullName evidence="9">Cytochrome C biogenesis protein</fullName>
    </submittedName>
</protein>
<dbReference type="Proteomes" id="UP000194664">
    <property type="component" value="Unassembled WGS sequence"/>
</dbReference>
<dbReference type="AlphaFoldDB" id="A0A251X376"/>
<feature type="transmembrane region" description="Helical" evidence="7">
    <location>
        <begin position="62"/>
        <end position="85"/>
    </location>
</feature>
<keyword evidence="3 7" id="KW-0812">Transmembrane</keyword>
<evidence type="ECO:0000313" key="10">
    <source>
        <dbReference type="Proteomes" id="UP000194664"/>
    </source>
</evidence>
<dbReference type="GO" id="GO:0017004">
    <property type="term" value="P:cytochrome complex assembly"/>
    <property type="evidence" value="ECO:0007669"/>
    <property type="project" value="UniProtKB-KW"/>
</dbReference>
<evidence type="ECO:0000256" key="1">
    <source>
        <dbReference type="ARBA" id="ARBA00004141"/>
    </source>
</evidence>
<dbReference type="InterPro" id="IPR051790">
    <property type="entry name" value="Cytochrome_c-biogenesis_DsbD"/>
</dbReference>
<evidence type="ECO:0000256" key="2">
    <source>
        <dbReference type="ARBA" id="ARBA00006143"/>
    </source>
</evidence>
<keyword evidence="4" id="KW-0201">Cytochrome c-type biogenesis</keyword>
<dbReference type="InterPro" id="IPR003834">
    <property type="entry name" value="Cyt_c_assmbl_TM_dom"/>
</dbReference>
<keyword evidence="10" id="KW-1185">Reference proteome</keyword>
<sequence length="252" mass="27134">MFSTEFVMDASLWAAMSVALIAGLLSFLSPCVLPVAAPYLAYMGGVTVSEMDAGEGRARGRVILAAIFFVLGLSTVFIFLGYSMSIIGKMYWSIIEWINYIAGVVVIIFGLHFMGVFRFAFLMKEARFDVRDQGGSAVGAYVLGLAFAFGWTPCLGPILSAILSLAAQEANAARGAILLGTYAAGLGIPFLLVAIYFSRLKGLMNWMKRNMGAIEKTSGVFLIIVGILLLTGQFTVLSNWLLSTFPFLAKIG</sequence>
<feature type="transmembrane region" description="Helical" evidence="7">
    <location>
        <begin position="12"/>
        <end position="41"/>
    </location>
</feature>
<evidence type="ECO:0000256" key="7">
    <source>
        <dbReference type="SAM" id="Phobius"/>
    </source>
</evidence>
<feature type="transmembrane region" description="Helical" evidence="7">
    <location>
        <begin position="219"/>
        <end position="242"/>
    </location>
</feature>
<organism evidence="9 10">
    <name type="scientific">Marivivens niveibacter</name>
    <dbReference type="NCBI Taxonomy" id="1930667"/>
    <lineage>
        <taxon>Bacteria</taxon>
        <taxon>Pseudomonadati</taxon>
        <taxon>Pseudomonadota</taxon>
        <taxon>Alphaproteobacteria</taxon>
        <taxon>Rhodobacterales</taxon>
        <taxon>Paracoccaceae</taxon>
        <taxon>Marivivens group</taxon>
        <taxon>Marivivens</taxon>
    </lineage>
</organism>
<evidence type="ECO:0000256" key="4">
    <source>
        <dbReference type="ARBA" id="ARBA00022748"/>
    </source>
</evidence>
<feature type="transmembrane region" description="Helical" evidence="7">
    <location>
        <begin position="138"/>
        <end position="163"/>
    </location>
</feature>
<dbReference type="EMBL" id="MSPP01000001">
    <property type="protein sequence ID" value="OUD11072.1"/>
    <property type="molecule type" value="Genomic_DNA"/>
</dbReference>
<keyword evidence="5 7" id="KW-1133">Transmembrane helix</keyword>
<evidence type="ECO:0000259" key="8">
    <source>
        <dbReference type="Pfam" id="PF02683"/>
    </source>
</evidence>
<comment type="similarity">
    <text evidence="2">Belongs to the DsbD family.</text>
</comment>
<proteinExistence type="inferred from homology"/>
<feature type="domain" description="Cytochrome C biogenesis protein transmembrane" evidence="8">
    <location>
        <begin position="12"/>
        <end position="230"/>
    </location>
</feature>
<accession>A0A251X376</accession>
<comment type="subcellular location">
    <subcellularLocation>
        <location evidence="1">Membrane</location>
        <topology evidence="1">Multi-pass membrane protein</topology>
    </subcellularLocation>
</comment>
<dbReference type="GO" id="GO:0016020">
    <property type="term" value="C:membrane"/>
    <property type="evidence" value="ECO:0007669"/>
    <property type="project" value="UniProtKB-SubCell"/>
</dbReference>
<dbReference type="PANTHER" id="PTHR31272:SF4">
    <property type="entry name" value="CYTOCHROME C-TYPE BIOGENESIS PROTEIN HI_1454-RELATED"/>
    <property type="match status" value="1"/>
</dbReference>
<gene>
    <name evidence="9" type="ORF">BVC71_05670</name>
</gene>
<evidence type="ECO:0000256" key="3">
    <source>
        <dbReference type="ARBA" id="ARBA00022692"/>
    </source>
</evidence>
<reference evidence="9 10" key="1">
    <citation type="submission" date="2016-12" db="EMBL/GenBank/DDBJ databases">
        <title>The draft genome sequence of HSLHS2.</title>
        <authorList>
            <person name="Hu D."/>
            <person name="Wang L."/>
            <person name="Shao Z."/>
        </authorList>
    </citation>
    <scope>NUCLEOTIDE SEQUENCE [LARGE SCALE GENOMIC DNA]</scope>
    <source>
        <strain evidence="9">MCCC 1A06712</strain>
    </source>
</reference>
<feature type="transmembrane region" description="Helical" evidence="7">
    <location>
        <begin position="175"/>
        <end position="198"/>
    </location>
</feature>